<accession>A0ABD2ZR27</accession>
<comment type="caution">
    <text evidence="9">The sequence shown here is derived from an EMBL/GenBank/DDBJ whole genome shotgun (WGS) entry which is preliminary data.</text>
</comment>
<proteinExistence type="inferred from homology"/>
<reference evidence="9 10" key="1">
    <citation type="submission" date="2024-11" db="EMBL/GenBank/DDBJ databases">
        <title>A near-complete genome assembly of Cinchona calisaya.</title>
        <authorList>
            <person name="Lian D.C."/>
            <person name="Zhao X.W."/>
            <person name="Wei L."/>
        </authorList>
    </citation>
    <scope>NUCLEOTIDE SEQUENCE [LARGE SCALE GENOMIC DNA]</scope>
    <source>
        <tissue evidence="9">Nenye</tissue>
    </source>
</reference>
<evidence type="ECO:0000256" key="4">
    <source>
        <dbReference type="ARBA" id="ARBA00023288"/>
    </source>
</evidence>
<keyword evidence="10" id="KW-1185">Reference proteome</keyword>
<comment type="similarity">
    <text evidence="6">Belongs to the HIPP family.</text>
</comment>
<evidence type="ECO:0000256" key="1">
    <source>
        <dbReference type="ARBA" id="ARBA00004170"/>
    </source>
</evidence>
<dbReference type="GO" id="GO:0009626">
    <property type="term" value="P:plant-type hypersensitive response"/>
    <property type="evidence" value="ECO:0007669"/>
    <property type="project" value="UniProtKB-KW"/>
</dbReference>
<evidence type="ECO:0000256" key="7">
    <source>
        <dbReference type="SAM" id="MobiDB-lite"/>
    </source>
</evidence>
<dbReference type="Pfam" id="PF00403">
    <property type="entry name" value="HMA"/>
    <property type="match status" value="1"/>
</dbReference>
<keyword evidence="2" id="KW-0488">Methylation</keyword>
<keyword evidence="3" id="KW-0479">Metal-binding</keyword>
<dbReference type="PANTHER" id="PTHR45811">
    <property type="entry name" value="COPPER TRANSPORT PROTEIN FAMILY-RELATED"/>
    <property type="match status" value="1"/>
</dbReference>
<feature type="domain" description="HMA" evidence="8">
    <location>
        <begin position="60"/>
        <end position="126"/>
    </location>
</feature>
<feature type="compositionally biased region" description="Basic and acidic residues" evidence="7">
    <location>
        <begin position="188"/>
        <end position="198"/>
    </location>
</feature>
<dbReference type="InterPro" id="IPR006121">
    <property type="entry name" value="HMA_dom"/>
</dbReference>
<dbReference type="InterPro" id="IPR036163">
    <property type="entry name" value="HMA_dom_sf"/>
</dbReference>
<dbReference type="PROSITE" id="PS50846">
    <property type="entry name" value="HMA_2"/>
    <property type="match status" value="1"/>
</dbReference>
<gene>
    <name evidence="9" type="ORF">ACH5RR_019718</name>
</gene>
<dbReference type="Gene3D" id="3.30.70.100">
    <property type="match status" value="1"/>
</dbReference>
<evidence type="ECO:0000256" key="6">
    <source>
        <dbReference type="ARBA" id="ARBA00024045"/>
    </source>
</evidence>
<feature type="compositionally biased region" description="Gly residues" evidence="7">
    <location>
        <begin position="162"/>
        <end position="187"/>
    </location>
</feature>
<evidence type="ECO:0000256" key="3">
    <source>
        <dbReference type="ARBA" id="ARBA00022723"/>
    </source>
</evidence>
<dbReference type="AlphaFoldDB" id="A0ABD2ZR27"/>
<dbReference type="EMBL" id="JBJUIK010000008">
    <property type="protein sequence ID" value="KAL3521569.1"/>
    <property type="molecule type" value="Genomic_DNA"/>
</dbReference>
<dbReference type="GO" id="GO:0046872">
    <property type="term" value="F:metal ion binding"/>
    <property type="evidence" value="ECO:0007669"/>
    <property type="project" value="UniProtKB-KW"/>
</dbReference>
<comment type="subcellular location">
    <subcellularLocation>
        <location evidence="1">Membrane</location>
        <topology evidence="1">Peripheral membrane protein</topology>
    </subcellularLocation>
</comment>
<evidence type="ECO:0000259" key="8">
    <source>
        <dbReference type="PROSITE" id="PS50846"/>
    </source>
</evidence>
<keyword evidence="4" id="KW-0449">Lipoprotein</keyword>
<feature type="compositionally biased region" description="Basic and acidic residues" evidence="7">
    <location>
        <begin position="130"/>
        <end position="161"/>
    </location>
</feature>
<evidence type="ECO:0000313" key="9">
    <source>
        <dbReference type="EMBL" id="KAL3521569.1"/>
    </source>
</evidence>
<evidence type="ECO:0000256" key="2">
    <source>
        <dbReference type="ARBA" id="ARBA00022481"/>
    </source>
</evidence>
<name>A0ABD2ZR27_9GENT</name>
<evidence type="ECO:0000313" key="10">
    <source>
        <dbReference type="Proteomes" id="UP001630127"/>
    </source>
</evidence>
<dbReference type="PANTHER" id="PTHR45811:SF49">
    <property type="entry name" value="OS04G0667600 PROTEIN"/>
    <property type="match status" value="1"/>
</dbReference>
<organism evidence="9 10">
    <name type="scientific">Cinchona calisaya</name>
    <dbReference type="NCBI Taxonomy" id="153742"/>
    <lineage>
        <taxon>Eukaryota</taxon>
        <taxon>Viridiplantae</taxon>
        <taxon>Streptophyta</taxon>
        <taxon>Embryophyta</taxon>
        <taxon>Tracheophyta</taxon>
        <taxon>Spermatophyta</taxon>
        <taxon>Magnoliopsida</taxon>
        <taxon>eudicotyledons</taxon>
        <taxon>Gunneridae</taxon>
        <taxon>Pentapetalae</taxon>
        <taxon>asterids</taxon>
        <taxon>lamiids</taxon>
        <taxon>Gentianales</taxon>
        <taxon>Rubiaceae</taxon>
        <taxon>Cinchonoideae</taxon>
        <taxon>Cinchoneae</taxon>
        <taxon>Cinchona</taxon>
    </lineage>
</organism>
<dbReference type="Proteomes" id="UP001630127">
    <property type="component" value="Unassembled WGS sequence"/>
</dbReference>
<protein>
    <recommendedName>
        <fullName evidence="8">HMA domain-containing protein</fullName>
    </recommendedName>
</protein>
<keyword evidence="5" id="KW-0636">Prenylation</keyword>
<dbReference type="GO" id="GO:0016020">
    <property type="term" value="C:membrane"/>
    <property type="evidence" value="ECO:0007669"/>
    <property type="project" value="UniProtKB-SubCell"/>
</dbReference>
<sequence length="251" mass="26936">MGLPSTMPVLKELARNTMDQIEVKRPIQQHRNGVVHCTYNSRRFVCSNQPSIYSSPPEEMKKVVLKLEFYDDKIKQKAMQKASGLSGVESIAIDMKDKKLTVIGDVDPVNIVAKLRKICHTDIVSVGPAKEPEKKKDEPNKKDEGKKDDQAKKGGGDDQKKQGGGGGGEKKGGGGGGGAGGGGGGGGDNKKNDSKGDAAKANPALPPALAYHQQHYPPPPAMPYYYHHYPPPAPAYYVRSAEEDPNSCVIC</sequence>
<feature type="compositionally biased region" description="Low complexity" evidence="7">
    <location>
        <begin position="199"/>
        <end position="215"/>
    </location>
</feature>
<dbReference type="SUPFAM" id="SSF55008">
    <property type="entry name" value="HMA, heavy metal-associated domain"/>
    <property type="match status" value="1"/>
</dbReference>
<evidence type="ECO:0000256" key="5">
    <source>
        <dbReference type="ARBA" id="ARBA00023289"/>
    </source>
</evidence>
<dbReference type="InterPro" id="IPR051863">
    <property type="entry name" value="HIPP"/>
</dbReference>
<feature type="region of interest" description="Disordered" evidence="7">
    <location>
        <begin position="129"/>
        <end position="215"/>
    </location>
</feature>